<dbReference type="GO" id="GO:0071555">
    <property type="term" value="P:cell wall organization"/>
    <property type="evidence" value="ECO:0007669"/>
    <property type="project" value="UniProtKB-KW"/>
</dbReference>
<name>A0A8I1A3S1_THEIN</name>
<evidence type="ECO:0000256" key="5">
    <source>
        <dbReference type="SAM" id="SignalP"/>
    </source>
</evidence>
<evidence type="ECO:0000313" key="7">
    <source>
        <dbReference type="EMBL" id="MBH8595082.1"/>
    </source>
</evidence>
<dbReference type="Gene3D" id="3.40.80.10">
    <property type="entry name" value="Peptidoglycan recognition protein-like"/>
    <property type="match status" value="1"/>
</dbReference>
<dbReference type="SMART" id="SM00644">
    <property type="entry name" value="Ami_2"/>
    <property type="match status" value="1"/>
</dbReference>
<dbReference type="FunFam" id="3.40.80.10:FF:000006">
    <property type="entry name" value="N-acetylmuramoyl-L-alanine amidase"/>
    <property type="match status" value="1"/>
</dbReference>
<dbReference type="RefSeq" id="WP_181731400.1">
    <property type="nucleotide sequence ID" value="NZ_JACEIR010000002.1"/>
</dbReference>
<keyword evidence="5" id="KW-0732">Signal</keyword>
<organism evidence="7 8">
    <name type="scientific">Thermoactinomyces intermedius</name>
    <dbReference type="NCBI Taxonomy" id="2024"/>
    <lineage>
        <taxon>Bacteria</taxon>
        <taxon>Bacillati</taxon>
        <taxon>Bacillota</taxon>
        <taxon>Bacilli</taxon>
        <taxon>Bacillales</taxon>
        <taxon>Thermoactinomycetaceae</taxon>
        <taxon>Thermoactinomyces</taxon>
    </lineage>
</organism>
<dbReference type="SUPFAM" id="SSF55846">
    <property type="entry name" value="N-acetylmuramoyl-L-alanine amidase-like"/>
    <property type="match status" value="1"/>
</dbReference>
<dbReference type="Pfam" id="PF01464">
    <property type="entry name" value="SLT"/>
    <property type="match status" value="1"/>
</dbReference>
<sequence>MRRILGISLLLFSMVFFSFSPPVSFAADDHFQPGTLYETFRQAAKEFQVPDEILLAVSYAETRWQDHHGQPSQLNGYGLMHLADNPSNQSLKEASRLLNLPESTLKTDIKQNIRGGAAVLAELAKENNQGQIPQNLADWYTTVADYSGSSSEVAAKWYADEVFKIINEGAQRVIDGEDVFILPTPVTPHTGKYEQVEKQLEKQATPDYPGAKWVAASSSNYTAANRESDGNSIDYVIIHTTQGSYSGTISWFQNPAASVSAHYVIRSSDGEITQMVQNKDIAWHAGNWNYNVHSIGIEHEGYVSDPAWYTDAMYRASANLTRWLCDRYGIPKDRSHIIGHSEVPGATHTDPGSNWDWNYYMSLINQSQELVYDNTGAKMASDAWGTSTWNSQKYGSNYHFAEPVLASDPFWYQINIPSSGNYDIYGWWPANSGYNSNTPVIIKTSSGNQTVYVNQQQNGGKWNYLGRFHMSQGTDYKIAVSRWSSGSGYVVADAFKLIKQ</sequence>
<dbReference type="CDD" id="cd14488">
    <property type="entry name" value="CBM6-CBM35-CBM36_like_2"/>
    <property type="match status" value="1"/>
</dbReference>
<dbReference type="Pfam" id="PF25275">
    <property type="entry name" value="Golvesin_C"/>
    <property type="match status" value="1"/>
</dbReference>
<dbReference type="InterPro" id="IPR033803">
    <property type="entry name" value="CBD-like_Golvesin-Xly"/>
</dbReference>
<keyword evidence="8" id="KW-1185">Reference proteome</keyword>
<reference evidence="7 8" key="1">
    <citation type="submission" date="2020-12" db="EMBL/GenBank/DDBJ databases">
        <title>WGS of Thermoactinomyces spp.</title>
        <authorList>
            <person name="Cheng K."/>
        </authorList>
    </citation>
    <scope>NUCLEOTIDE SEQUENCE [LARGE SCALE GENOMIC DNA]</scope>
    <source>
        <strain evidence="8">CICC 10671\DSM 43846</strain>
    </source>
</reference>
<dbReference type="Gene3D" id="1.10.530.10">
    <property type="match status" value="1"/>
</dbReference>
<evidence type="ECO:0000256" key="1">
    <source>
        <dbReference type="ARBA" id="ARBA00001561"/>
    </source>
</evidence>
<dbReference type="InterPro" id="IPR036505">
    <property type="entry name" value="Amidase/PGRP_sf"/>
</dbReference>
<protein>
    <recommendedName>
        <fullName evidence="2">N-acetylmuramoyl-L-alanine amidase</fullName>
        <ecNumber evidence="2">3.5.1.28</ecNumber>
    </recommendedName>
</protein>
<dbReference type="Proteomes" id="UP000633619">
    <property type="component" value="Unassembled WGS sequence"/>
</dbReference>
<accession>A0A8I1A3S1</accession>
<dbReference type="Pfam" id="PF01510">
    <property type="entry name" value="Amidase_2"/>
    <property type="match status" value="1"/>
</dbReference>
<dbReference type="GO" id="GO:0008745">
    <property type="term" value="F:N-acetylmuramoyl-L-alanine amidase activity"/>
    <property type="evidence" value="ECO:0007669"/>
    <property type="project" value="UniProtKB-EC"/>
</dbReference>
<dbReference type="AlphaFoldDB" id="A0A8I1A3S1"/>
<dbReference type="PANTHER" id="PTHR30417:SF1">
    <property type="entry name" value="N-ACETYLMURAMOYL-L-ALANINE AMIDASE AMID"/>
    <property type="match status" value="1"/>
</dbReference>
<feature type="signal peptide" evidence="5">
    <location>
        <begin position="1"/>
        <end position="26"/>
    </location>
</feature>
<dbReference type="GO" id="GO:0009254">
    <property type="term" value="P:peptidoglycan turnover"/>
    <property type="evidence" value="ECO:0007669"/>
    <property type="project" value="TreeGrafter"/>
</dbReference>
<dbReference type="EC" id="3.5.1.28" evidence="2"/>
<comment type="caution">
    <text evidence="7">The sequence shown here is derived from an EMBL/GenBank/DDBJ whole genome shotgun (WGS) entry which is preliminary data.</text>
</comment>
<dbReference type="InterPro" id="IPR008258">
    <property type="entry name" value="Transglycosylase_SLT_dom_1"/>
</dbReference>
<comment type="catalytic activity">
    <reaction evidence="1">
        <text>Hydrolyzes the link between N-acetylmuramoyl residues and L-amino acid residues in certain cell-wall glycopeptides.</text>
        <dbReference type="EC" id="3.5.1.28"/>
    </reaction>
</comment>
<dbReference type="SUPFAM" id="SSF53955">
    <property type="entry name" value="Lysozyme-like"/>
    <property type="match status" value="1"/>
</dbReference>
<evidence type="ECO:0000313" key="8">
    <source>
        <dbReference type="Proteomes" id="UP000633619"/>
    </source>
</evidence>
<dbReference type="InterPro" id="IPR051206">
    <property type="entry name" value="NAMLAA_amidase_2"/>
</dbReference>
<proteinExistence type="predicted"/>
<dbReference type="GO" id="GO:0009253">
    <property type="term" value="P:peptidoglycan catabolic process"/>
    <property type="evidence" value="ECO:0007669"/>
    <property type="project" value="InterPro"/>
</dbReference>
<dbReference type="PANTHER" id="PTHR30417">
    <property type="entry name" value="N-ACETYLMURAMOYL-L-ALANINE AMIDASE AMID"/>
    <property type="match status" value="1"/>
</dbReference>
<evidence type="ECO:0000256" key="2">
    <source>
        <dbReference type="ARBA" id="ARBA00011901"/>
    </source>
</evidence>
<evidence type="ECO:0000259" key="6">
    <source>
        <dbReference type="SMART" id="SM00644"/>
    </source>
</evidence>
<evidence type="ECO:0000256" key="3">
    <source>
        <dbReference type="ARBA" id="ARBA00022801"/>
    </source>
</evidence>
<dbReference type="InterPro" id="IPR002502">
    <property type="entry name" value="Amidase_domain"/>
</dbReference>
<feature type="chain" id="PRO_5034366346" description="N-acetylmuramoyl-L-alanine amidase" evidence="5">
    <location>
        <begin position="27"/>
        <end position="500"/>
    </location>
</feature>
<evidence type="ECO:0000256" key="4">
    <source>
        <dbReference type="ARBA" id="ARBA00023316"/>
    </source>
</evidence>
<dbReference type="EMBL" id="JAECVW010000003">
    <property type="protein sequence ID" value="MBH8595082.1"/>
    <property type="molecule type" value="Genomic_DNA"/>
</dbReference>
<gene>
    <name evidence="7" type="ORF">I8U20_07015</name>
</gene>
<keyword evidence="4" id="KW-0961">Cell wall biogenesis/degradation</keyword>
<feature type="domain" description="N-acetylmuramoyl-L-alanine amidase" evidence="6">
    <location>
        <begin position="221"/>
        <end position="352"/>
    </location>
</feature>
<dbReference type="CDD" id="cd06583">
    <property type="entry name" value="PGRP"/>
    <property type="match status" value="1"/>
</dbReference>
<dbReference type="InterPro" id="IPR023346">
    <property type="entry name" value="Lysozyme-like_dom_sf"/>
</dbReference>
<keyword evidence="3" id="KW-0378">Hydrolase</keyword>